<evidence type="ECO:0000256" key="13">
    <source>
        <dbReference type="PROSITE-ProRule" id="PRU00169"/>
    </source>
</evidence>
<dbReference type="PRINTS" id="PR00344">
    <property type="entry name" value="BCTRLSENSOR"/>
</dbReference>
<dbReference type="EC" id="2.7.13.3" evidence="3"/>
<feature type="region of interest" description="Disordered" evidence="14">
    <location>
        <begin position="159"/>
        <end position="194"/>
    </location>
</feature>
<evidence type="ECO:0000313" key="19">
    <source>
        <dbReference type="EMBL" id="MFC4874489.1"/>
    </source>
</evidence>
<dbReference type="InterPro" id="IPR036890">
    <property type="entry name" value="HATPase_C_sf"/>
</dbReference>
<dbReference type="PROSITE" id="PS50894">
    <property type="entry name" value="HPT"/>
    <property type="match status" value="1"/>
</dbReference>
<evidence type="ECO:0000256" key="12">
    <source>
        <dbReference type="PROSITE-ProRule" id="PRU00110"/>
    </source>
</evidence>
<name>A0ABV9T7B8_9BACT</name>
<evidence type="ECO:0000256" key="10">
    <source>
        <dbReference type="ARBA" id="ARBA00023012"/>
    </source>
</evidence>
<protein>
    <recommendedName>
        <fullName evidence="3">histidine kinase</fullName>
        <ecNumber evidence="3">2.7.13.3</ecNumber>
    </recommendedName>
</protein>
<evidence type="ECO:0000256" key="11">
    <source>
        <dbReference type="ARBA" id="ARBA00023136"/>
    </source>
</evidence>
<keyword evidence="10" id="KW-0902">Two-component regulatory system</keyword>
<keyword evidence="9 15" id="KW-1133">Transmembrane helix</keyword>
<dbReference type="Pfam" id="PF02518">
    <property type="entry name" value="HATPase_c"/>
    <property type="match status" value="1"/>
</dbReference>
<feature type="modified residue" description="4-aspartylphosphate" evidence="13">
    <location>
        <position position="643"/>
    </location>
</feature>
<evidence type="ECO:0000256" key="5">
    <source>
        <dbReference type="ARBA" id="ARBA00022553"/>
    </source>
</evidence>
<evidence type="ECO:0000256" key="2">
    <source>
        <dbReference type="ARBA" id="ARBA00004651"/>
    </source>
</evidence>
<organism evidence="19 20">
    <name type="scientific">Negadavirga shengliensis</name>
    <dbReference type="NCBI Taxonomy" id="1389218"/>
    <lineage>
        <taxon>Bacteria</taxon>
        <taxon>Pseudomonadati</taxon>
        <taxon>Bacteroidota</taxon>
        <taxon>Cytophagia</taxon>
        <taxon>Cytophagales</taxon>
        <taxon>Cyclobacteriaceae</taxon>
        <taxon>Negadavirga</taxon>
    </lineage>
</organism>
<dbReference type="InterPro" id="IPR036641">
    <property type="entry name" value="HPT_dom_sf"/>
</dbReference>
<feature type="modified residue" description="Phosphohistidine" evidence="12">
    <location>
        <position position="783"/>
    </location>
</feature>
<dbReference type="SMART" id="SM00388">
    <property type="entry name" value="HisKA"/>
    <property type="match status" value="1"/>
</dbReference>
<accession>A0ABV9T7B8</accession>
<dbReference type="SMART" id="SM00387">
    <property type="entry name" value="HATPase_c"/>
    <property type="match status" value="1"/>
</dbReference>
<evidence type="ECO:0000256" key="6">
    <source>
        <dbReference type="ARBA" id="ARBA00022692"/>
    </source>
</evidence>
<dbReference type="SUPFAM" id="SSF52172">
    <property type="entry name" value="CheY-like"/>
    <property type="match status" value="1"/>
</dbReference>
<keyword evidence="8 19" id="KW-0067">ATP-binding</keyword>
<keyword evidence="7" id="KW-0547">Nucleotide-binding</keyword>
<dbReference type="Gene3D" id="3.30.565.10">
    <property type="entry name" value="Histidine kinase-like ATPase, C-terminal domain"/>
    <property type="match status" value="1"/>
</dbReference>
<dbReference type="InterPro" id="IPR005467">
    <property type="entry name" value="His_kinase_dom"/>
</dbReference>
<evidence type="ECO:0000256" key="14">
    <source>
        <dbReference type="SAM" id="MobiDB-lite"/>
    </source>
</evidence>
<evidence type="ECO:0000256" key="3">
    <source>
        <dbReference type="ARBA" id="ARBA00012438"/>
    </source>
</evidence>
<dbReference type="SUPFAM" id="SSF55874">
    <property type="entry name" value="ATPase domain of HSP90 chaperone/DNA topoisomerase II/histidine kinase"/>
    <property type="match status" value="1"/>
</dbReference>
<dbReference type="Gene3D" id="1.20.120.160">
    <property type="entry name" value="HPT domain"/>
    <property type="match status" value="1"/>
</dbReference>
<dbReference type="PROSITE" id="PS50110">
    <property type="entry name" value="RESPONSE_REGULATORY"/>
    <property type="match status" value="1"/>
</dbReference>
<dbReference type="Pfam" id="PF00512">
    <property type="entry name" value="HisKA"/>
    <property type="match status" value="1"/>
</dbReference>
<feature type="domain" description="Histidine kinase" evidence="16">
    <location>
        <begin position="356"/>
        <end position="573"/>
    </location>
</feature>
<evidence type="ECO:0000256" key="4">
    <source>
        <dbReference type="ARBA" id="ARBA00022475"/>
    </source>
</evidence>
<dbReference type="InterPro" id="IPR036097">
    <property type="entry name" value="HisK_dim/P_sf"/>
</dbReference>
<dbReference type="PANTHER" id="PTHR45339">
    <property type="entry name" value="HYBRID SIGNAL TRANSDUCTION HISTIDINE KINASE J"/>
    <property type="match status" value="1"/>
</dbReference>
<keyword evidence="4" id="KW-1003">Cell membrane</keyword>
<evidence type="ECO:0000256" key="7">
    <source>
        <dbReference type="ARBA" id="ARBA00022741"/>
    </source>
</evidence>
<dbReference type="PROSITE" id="PS50109">
    <property type="entry name" value="HIS_KIN"/>
    <property type="match status" value="1"/>
</dbReference>
<comment type="catalytic activity">
    <reaction evidence="1">
        <text>ATP + protein L-histidine = ADP + protein N-phospho-L-histidine.</text>
        <dbReference type="EC" id="2.7.13.3"/>
    </reaction>
</comment>
<sequence length="843" mass="95581">MAFNARVKVIIGFFLAVCLTVGVSAVTYFSVRKLLDSVESLSEPNEKLRELNYLLADIYQLDKSRVLFLEGDTTENVDYFSRIQERLSKLEALSADTSEVQQIKKIGYSVNELLVVYRGLEDVKNNLLSRNFTREALNNIERKIRRKEELSRLQSLGKIRINPASTNNNNRSPEPANRDSVPNSAPNTEAPRNLFSGAEKVEMERLLTKLRLNLNRVGNETCSQFSDSDSIIYAVRQMVLDINYEERSLRSRLGALEQELTNKNKELIISIQDIVTSLQNEALMASKSENESAYELTYKLSLLLGMLIIVGVIGSTGFIFSIIKEIKKSETFQKQLTEAKQRSDKLAKAKQDFLASMSHEIRNPLHVIQGYNEALEKTPLNRDQEEYVRMVNFASDTLLGIVNDILDFSKLEAGKIKIENAPFNPLRLFKDIQQFFDHKAAEKGLVLEMDISVPDQKWLVGDELRINQILNNLISNAIKFTEKGKVRVLVKYEEEDRLIIEVEDTGMGMTAEMQKTLFREFNQGDGSISRRFGGTGLGLAIVKKLVDLQRGEILVESELGEGTQMSVSLPTELVDAGELQPELDPRRYTMDGLKVLLVDDDPVGLKFSELLIKNLGAKVSSYTGGVDFQGNFRKEAFDLALIDVQMPEVDGYQVLKQLRQMEQYKKVPIFAMTANVFAKEREKMEEEGFDGLILKPFKEKELVAKLLQYIPLNDTGNIVITEPACPGENQKYDLSGIKKFCMGDETLFKEVLEDFYTQTGSDLLSMNRALGMEDYRQIREIAHQLSSRLGQLKISESRLAKELEIDLKNGRTDEIEEKIWILTEQVNNLLEEISRELGLSVSA</sequence>
<reference evidence="20" key="1">
    <citation type="journal article" date="2019" name="Int. J. Syst. Evol. Microbiol.">
        <title>The Global Catalogue of Microorganisms (GCM) 10K type strain sequencing project: providing services to taxonomists for standard genome sequencing and annotation.</title>
        <authorList>
            <consortium name="The Broad Institute Genomics Platform"/>
            <consortium name="The Broad Institute Genome Sequencing Center for Infectious Disease"/>
            <person name="Wu L."/>
            <person name="Ma J."/>
        </authorList>
    </citation>
    <scope>NUCLEOTIDE SEQUENCE [LARGE SCALE GENOMIC DNA]</scope>
    <source>
        <strain evidence="20">CGMCC 4.7466</strain>
    </source>
</reference>
<dbReference type="InterPro" id="IPR003594">
    <property type="entry name" value="HATPase_dom"/>
</dbReference>
<keyword evidence="5 13" id="KW-0597">Phosphoprotein</keyword>
<comment type="subcellular location">
    <subcellularLocation>
        <location evidence="2">Cell membrane</location>
        <topology evidence="2">Multi-pass membrane protein</topology>
    </subcellularLocation>
</comment>
<dbReference type="Gene3D" id="1.10.287.130">
    <property type="match status" value="1"/>
</dbReference>
<dbReference type="RefSeq" id="WP_377068384.1">
    <property type="nucleotide sequence ID" value="NZ_JBHSJJ010000018.1"/>
</dbReference>
<evidence type="ECO:0000256" key="1">
    <source>
        <dbReference type="ARBA" id="ARBA00000085"/>
    </source>
</evidence>
<dbReference type="Proteomes" id="UP001595818">
    <property type="component" value="Unassembled WGS sequence"/>
</dbReference>
<dbReference type="EMBL" id="JBHSJJ010000018">
    <property type="protein sequence ID" value="MFC4874489.1"/>
    <property type="molecule type" value="Genomic_DNA"/>
</dbReference>
<keyword evidence="6 15" id="KW-0812">Transmembrane</keyword>
<evidence type="ECO:0000256" key="9">
    <source>
        <dbReference type="ARBA" id="ARBA00022989"/>
    </source>
</evidence>
<feature type="transmembrane region" description="Helical" evidence="15">
    <location>
        <begin position="300"/>
        <end position="323"/>
    </location>
</feature>
<dbReference type="Gene3D" id="3.40.50.2300">
    <property type="match status" value="1"/>
</dbReference>
<dbReference type="CDD" id="cd00082">
    <property type="entry name" value="HisKA"/>
    <property type="match status" value="1"/>
</dbReference>
<evidence type="ECO:0000313" key="20">
    <source>
        <dbReference type="Proteomes" id="UP001595818"/>
    </source>
</evidence>
<dbReference type="InterPro" id="IPR011006">
    <property type="entry name" value="CheY-like_superfamily"/>
</dbReference>
<dbReference type="PANTHER" id="PTHR45339:SF1">
    <property type="entry name" value="HYBRID SIGNAL TRANSDUCTION HISTIDINE KINASE J"/>
    <property type="match status" value="1"/>
</dbReference>
<keyword evidence="20" id="KW-1185">Reference proteome</keyword>
<dbReference type="SMART" id="SM00448">
    <property type="entry name" value="REC"/>
    <property type="match status" value="1"/>
</dbReference>
<dbReference type="CDD" id="cd16922">
    <property type="entry name" value="HATPase_EvgS-ArcB-TorS-like"/>
    <property type="match status" value="1"/>
</dbReference>
<evidence type="ECO:0000259" key="18">
    <source>
        <dbReference type="PROSITE" id="PS50894"/>
    </source>
</evidence>
<dbReference type="InterPro" id="IPR008207">
    <property type="entry name" value="Sig_transdc_His_kin_Hpt_dom"/>
</dbReference>
<dbReference type="InterPro" id="IPR003661">
    <property type="entry name" value="HisK_dim/P_dom"/>
</dbReference>
<evidence type="ECO:0000259" key="16">
    <source>
        <dbReference type="PROSITE" id="PS50109"/>
    </source>
</evidence>
<dbReference type="SUPFAM" id="SSF47226">
    <property type="entry name" value="Histidine-containing phosphotransfer domain, HPT domain"/>
    <property type="match status" value="1"/>
</dbReference>
<evidence type="ECO:0000259" key="17">
    <source>
        <dbReference type="PROSITE" id="PS50110"/>
    </source>
</evidence>
<feature type="domain" description="HPt" evidence="18">
    <location>
        <begin position="744"/>
        <end position="843"/>
    </location>
</feature>
<dbReference type="GO" id="GO:0005524">
    <property type="term" value="F:ATP binding"/>
    <property type="evidence" value="ECO:0007669"/>
    <property type="project" value="UniProtKB-KW"/>
</dbReference>
<feature type="domain" description="Response regulatory" evidence="17">
    <location>
        <begin position="594"/>
        <end position="710"/>
    </location>
</feature>
<dbReference type="Pfam" id="PF00072">
    <property type="entry name" value="Response_reg"/>
    <property type="match status" value="1"/>
</dbReference>
<dbReference type="InterPro" id="IPR004358">
    <property type="entry name" value="Sig_transdc_His_kin-like_C"/>
</dbReference>
<feature type="compositionally biased region" description="Polar residues" evidence="14">
    <location>
        <begin position="163"/>
        <end position="172"/>
    </location>
</feature>
<evidence type="ECO:0000256" key="15">
    <source>
        <dbReference type="SAM" id="Phobius"/>
    </source>
</evidence>
<gene>
    <name evidence="19" type="ORF">ACFPFU_22485</name>
</gene>
<dbReference type="InterPro" id="IPR001789">
    <property type="entry name" value="Sig_transdc_resp-reg_receiver"/>
</dbReference>
<dbReference type="CDD" id="cd17546">
    <property type="entry name" value="REC_hyHK_CKI1_RcsC-like"/>
    <property type="match status" value="1"/>
</dbReference>
<dbReference type="SUPFAM" id="SSF47384">
    <property type="entry name" value="Homodimeric domain of signal transducing histidine kinase"/>
    <property type="match status" value="1"/>
</dbReference>
<keyword evidence="11 15" id="KW-0472">Membrane</keyword>
<evidence type="ECO:0000256" key="8">
    <source>
        <dbReference type="ARBA" id="ARBA00022840"/>
    </source>
</evidence>
<comment type="caution">
    <text evidence="19">The sequence shown here is derived from an EMBL/GenBank/DDBJ whole genome shotgun (WGS) entry which is preliminary data.</text>
</comment>
<proteinExistence type="predicted"/>